<protein>
    <submittedName>
        <fullName evidence="1">Uncharacterized protein</fullName>
    </submittedName>
</protein>
<organism evidence="1 2">
    <name type="scientific">Anaerococcus prevotii (strain ATCC 9321 / DSM 20548 / JCM 6508 / NCTC 11806 / PC1)</name>
    <name type="common">Peptostreptococcus prevotii</name>
    <name type="synonym">Peptococcus prevotii</name>
    <dbReference type="NCBI Taxonomy" id="525919"/>
    <lineage>
        <taxon>Bacteria</taxon>
        <taxon>Bacillati</taxon>
        <taxon>Bacillota</taxon>
        <taxon>Tissierellia</taxon>
        <taxon>Tissierellales</taxon>
        <taxon>Peptoniphilaceae</taxon>
        <taxon>Anaerococcus</taxon>
    </lineage>
</organism>
<dbReference type="HOGENOM" id="CLU_1381613_0_0_9"/>
<sequence length="197" mass="23222">MPAHYYNPKTKEIIFDDSVSYEVELPKKTGLHRDGFDIPVDYALNLNREDTFLLYLHESHYELIKDILGNSNLYKSEKSKRRPNPEEVSFGSTKILFNTPVADNYLYKNLDKVINVEDFLKYKNIHYIYTIGYYFDDIIRNKVESFYEMLELSALILLNVKDNTGTHKAFSDYKYPKTREDISLYLKKHGYSPKDAS</sequence>
<proteinExistence type="predicted"/>
<reference evidence="1 2" key="1">
    <citation type="journal article" date="2009" name="Stand. Genomic Sci.">
        <title>Complete genome sequence of Anaerococcus prevotii type strain (PC1).</title>
        <authorList>
            <person name="Labutti K."/>
            <person name="Pukall R."/>
            <person name="Steenblock K."/>
            <person name="Glavina Del Rio T."/>
            <person name="Tice H."/>
            <person name="Copeland A."/>
            <person name="Cheng J.F."/>
            <person name="Lucas S."/>
            <person name="Chen F."/>
            <person name="Nolan M."/>
            <person name="Bruce D."/>
            <person name="Goodwin L."/>
            <person name="Pitluck S."/>
            <person name="Ivanova N."/>
            <person name="Mavromatis K."/>
            <person name="Ovchinnikova G."/>
            <person name="Pati A."/>
            <person name="Chen A."/>
            <person name="Palaniappan K."/>
            <person name="Land M."/>
            <person name="Hauser L."/>
            <person name="Chang Y.J."/>
            <person name="Jeffries C.D."/>
            <person name="Chain P."/>
            <person name="Saunders E."/>
            <person name="Brettin T."/>
            <person name="Detter J.C."/>
            <person name="Han C."/>
            <person name="Goker M."/>
            <person name="Bristow J."/>
            <person name="Eisen J.A."/>
            <person name="Markowitz V."/>
            <person name="Hugenholtz P."/>
            <person name="Kyrpides N.C."/>
            <person name="Klenk H.P."/>
            <person name="Lapidus A."/>
        </authorList>
    </citation>
    <scope>NUCLEOTIDE SEQUENCE [LARGE SCALE GENOMIC DNA]</scope>
    <source>
        <strain evidence="2">ATCC 9321 / DSM 20548 / JCM 6508 / NCTC 11806 / PC1</strain>
    </source>
</reference>
<dbReference type="RefSeq" id="WP_015777655.1">
    <property type="nucleotide sequence ID" value="NC_013171.1"/>
</dbReference>
<keyword evidence="2" id="KW-1185">Reference proteome</keyword>
<dbReference type="AlphaFoldDB" id="C7RGZ0"/>
<gene>
    <name evidence="1" type="ordered locus">Apre_0719</name>
</gene>
<dbReference type="STRING" id="525919.Apre_0719"/>
<dbReference type="eggNOG" id="ENOG5034BJ2">
    <property type="taxonomic scope" value="Bacteria"/>
</dbReference>
<evidence type="ECO:0000313" key="2">
    <source>
        <dbReference type="Proteomes" id="UP000002294"/>
    </source>
</evidence>
<evidence type="ECO:0000313" key="1">
    <source>
        <dbReference type="EMBL" id="ACV28751.1"/>
    </source>
</evidence>
<dbReference type="EMBL" id="CP001708">
    <property type="protein sequence ID" value="ACV28751.1"/>
    <property type="molecule type" value="Genomic_DNA"/>
</dbReference>
<name>C7RGZ0_ANAPD</name>
<dbReference type="KEGG" id="apr:Apre_0719"/>
<accession>C7RGZ0</accession>
<dbReference type="Proteomes" id="UP000002294">
    <property type="component" value="Chromosome"/>
</dbReference>